<protein>
    <recommendedName>
        <fullName evidence="3">Solute-binding protein family 5 domain-containing protein</fullName>
    </recommendedName>
</protein>
<proteinExistence type="predicted"/>
<dbReference type="PANTHER" id="PTHR30290:SF38">
    <property type="entry name" value="D,D-DIPEPTIDE-BINDING PERIPLASMIC PROTEIN DDPA-RELATED"/>
    <property type="match status" value="1"/>
</dbReference>
<keyword evidence="2" id="KW-0732">Signal</keyword>
<evidence type="ECO:0000259" key="3">
    <source>
        <dbReference type="Pfam" id="PF00496"/>
    </source>
</evidence>
<dbReference type="GO" id="GO:0005886">
    <property type="term" value="C:plasma membrane"/>
    <property type="evidence" value="ECO:0007669"/>
    <property type="project" value="UniProtKB-SubCell"/>
</dbReference>
<dbReference type="PROSITE" id="PS51257">
    <property type="entry name" value="PROKAR_LIPOPROTEIN"/>
    <property type="match status" value="1"/>
</dbReference>
<dbReference type="Gene3D" id="3.10.105.10">
    <property type="entry name" value="Dipeptide-binding Protein, Domain 3"/>
    <property type="match status" value="1"/>
</dbReference>
<dbReference type="InterPro" id="IPR039424">
    <property type="entry name" value="SBP_5"/>
</dbReference>
<dbReference type="InterPro" id="IPR000914">
    <property type="entry name" value="SBP_5_dom"/>
</dbReference>
<gene>
    <name evidence="4" type="ORF">BBD42_12815</name>
</gene>
<dbReference type="SUPFAM" id="SSF53850">
    <property type="entry name" value="Periplasmic binding protein-like II"/>
    <property type="match status" value="1"/>
</dbReference>
<dbReference type="PROSITE" id="PS01040">
    <property type="entry name" value="SBP_BACTERIAL_5"/>
    <property type="match status" value="1"/>
</dbReference>
<feature type="domain" description="Solute-binding protein family 5" evidence="3">
    <location>
        <begin position="96"/>
        <end position="444"/>
    </location>
</feature>
<dbReference type="GO" id="GO:1904680">
    <property type="term" value="F:peptide transmembrane transporter activity"/>
    <property type="evidence" value="ECO:0007669"/>
    <property type="project" value="TreeGrafter"/>
</dbReference>
<accession>A0A1B2DHQ0</accession>
<sequence>MKHYQKLGIIGLLGALLIVFGCSSNSSAPASSEGAASPAESAAAGTAAGEKLATELKYPLAQTIPTLDPHLSLGGSNSTIAVNIYEGLFAFNAKYEPVPMLAESYELSEDGKVYTFHLRKGVKFHNGKEMKAEDVAASLNRWKNTAPRAKSSFSDREFEVKDDYTVVLSSDVPRNDTLAQLSHVLNFAAIMPKEVVDAAGPDGVTEYIGTGPFKFAEYKTDQYVHLQKFADYQPVDAPADGFSGKKEALVNDLYFTLATDNATRFSSFLAKDFNNVDVSLDNLPQVESDPDVEIIKNLSTDFNLVFNKKGPLFSQLKYRQAVASVLDVDQVLLGIVSTPELYRLNPSYMYKENAKWYSEAGSEAYNQKNPDKAKQLLQEAGYNGEEITLLTTKDTGTFYNATLMVQAQLEQIGIKTKIDISDYATMLTKRADPNGWDIYVGPFLVPSTPSQLLYLNPTYGFADDAKLAELLEASTSAISDDAIKAANDALQAYEWEYLAAIKIGDIYNYNAVRKNLVGLTYLSNIPNLANTKLVE</sequence>
<evidence type="ECO:0000313" key="4">
    <source>
        <dbReference type="EMBL" id="ANY67252.1"/>
    </source>
</evidence>
<dbReference type="RefSeq" id="WP_099518462.1">
    <property type="nucleotide sequence ID" value="NZ_CP016808.1"/>
</dbReference>
<evidence type="ECO:0000256" key="1">
    <source>
        <dbReference type="ARBA" id="ARBA00004193"/>
    </source>
</evidence>
<dbReference type="GO" id="GO:0015833">
    <property type="term" value="P:peptide transport"/>
    <property type="evidence" value="ECO:0007669"/>
    <property type="project" value="TreeGrafter"/>
</dbReference>
<dbReference type="Gene3D" id="3.40.190.10">
    <property type="entry name" value="Periplasmic binding protein-like II"/>
    <property type="match status" value="1"/>
</dbReference>
<dbReference type="InterPro" id="IPR023765">
    <property type="entry name" value="SBP_5_CS"/>
</dbReference>
<organism evidence="4">
    <name type="scientific">Paenibacillus sp. BIHB 4019</name>
    <dbReference type="NCBI Taxonomy" id="1870819"/>
    <lineage>
        <taxon>Bacteria</taxon>
        <taxon>Bacillati</taxon>
        <taxon>Bacillota</taxon>
        <taxon>Bacilli</taxon>
        <taxon>Bacillales</taxon>
        <taxon>Paenibacillaceae</taxon>
        <taxon>Paenibacillus</taxon>
    </lineage>
</organism>
<dbReference type="EMBL" id="CP016808">
    <property type="protein sequence ID" value="ANY67252.1"/>
    <property type="molecule type" value="Genomic_DNA"/>
</dbReference>
<name>A0A1B2DHQ0_9BACL</name>
<dbReference type="Pfam" id="PF00496">
    <property type="entry name" value="SBP_bac_5"/>
    <property type="match status" value="1"/>
</dbReference>
<reference evidence="4" key="1">
    <citation type="submission" date="2016-08" db="EMBL/GenBank/DDBJ databases">
        <title>Complete Genome Seqeunce of Paenibacillus sp. BIHB 4019 from tea rhizoplane.</title>
        <authorList>
            <person name="Thakur R."/>
            <person name="Swarnkar M.K."/>
            <person name="Gulati A."/>
        </authorList>
    </citation>
    <scope>NUCLEOTIDE SEQUENCE [LARGE SCALE GENOMIC DNA]</scope>
    <source>
        <strain evidence="4">BIHB4019</strain>
    </source>
</reference>
<dbReference type="PANTHER" id="PTHR30290">
    <property type="entry name" value="PERIPLASMIC BINDING COMPONENT OF ABC TRANSPORTER"/>
    <property type="match status" value="1"/>
</dbReference>
<evidence type="ECO:0000256" key="2">
    <source>
        <dbReference type="ARBA" id="ARBA00022729"/>
    </source>
</evidence>
<comment type="subcellular location">
    <subcellularLocation>
        <location evidence="1">Cell membrane</location>
        <topology evidence="1">Lipid-anchor</topology>
    </subcellularLocation>
</comment>
<dbReference type="AlphaFoldDB" id="A0A1B2DHQ0"/>